<proteinExistence type="predicted"/>
<name>A0ACC0FVI0_9ERIC</name>
<gene>
    <name evidence="1" type="ORF">LOK49_LG12G03034</name>
</gene>
<protein>
    <submittedName>
        <fullName evidence="1">Glutathionyl-hydroquinone reductase YqjG</fullName>
    </submittedName>
</protein>
<organism evidence="1 2">
    <name type="scientific">Camellia lanceoleosa</name>
    <dbReference type="NCBI Taxonomy" id="1840588"/>
    <lineage>
        <taxon>Eukaryota</taxon>
        <taxon>Viridiplantae</taxon>
        <taxon>Streptophyta</taxon>
        <taxon>Embryophyta</taxon>
        <taxon>Tracheophyta</taxon>
        <taxon>Spermatophyta</taxon>
        <taxon>Magnoliopsida</taxon>
        <taxon>eudicotyledons</taxon>
        <taxon>Gunneridae</taxon>
        <taxon>Pentapetalae</taxon>
        <taxon>asterids</taxon>
        <taxon>Ericales</taxon>
        <taxon>Theaceae</taxon>
        <taxon>Camellia</taxon>
    </lineage>
</organism>
<sequence>MGSVSSTLTPHLHCPFHLVRRMAPRDVPTRPLKPDRPLHPTHILISLHTIFSPKTRHSPSLRGPACPVARTLIVRTLKGLEDAVLVSVASPELDGSWEFRHRDIPDGDRVVPSLDNANGCKTLREVYRLRRGGYDGRSTVPMLLDVERKEVVCNESYDIIELFNSGLNRLAKNPDLDLSPPSLKKKIEDWNRIKYSNVNNGVYRCRFAQSQQAYDSIVNELFSTLDMQLAIMDGYYNILFPLNPSSIRPVMPSDCEHEFLSQPHNMASLSSYLNENKSLILKIVESQHSGKLRTCADHYLTMLPMYPKLGKMLILGATFNCLDPVLTIVTGLSVRDPFLTPMDKKDEVHPMNCGCMWLLFFLTAYYIEKITLEIDNSIVDF</sequence>
<dbReference type="Proteomes" id="UP001060215">
    <property type="component" value="Chromosome 13"/>
</dbReference>
<evidence type="ECO:0000313" key="1">
    <source>
        <dbReference type="EMBL" id="KAI7992802.1"/>
    </source>
</evidence>
<dbReference type="EMBL" id="CM045770">
    <property type="protein sequence ID" value="KAI7992802.1"/>
    <property type="molecule type" value="Genomic_DNA"/>
</dbReference>
<keyword evidence="2" id="KW-1185">Reference proteome</keyword>
<evidence type="ECO:0000313" key="2">
    <source>
        <dbReference type="Proteomes" id="UP001060215"/>
    </source>
</evidence>
<accession>A0ACC0FVI0</accession>
<comment type="caution">
    <text evidence="1">The sequence shown here is derived from an EMBL/GenBank/DDBJ whole genome shotgun (WGS) entry which is preliminary data.</text>
</comment>
<reference evidence="1 2" key="1">
    <citation type="journal article" date="2022" name="Plant J.">
        <title>Chromosome-level genome of Camellia lanceoleosa provides a valuable resource for understanding genome evolution and self-incompatibility.</title>
        <authorList>
            <person name="Gong W."/>
            <person name="Xiao S."/>
            <person name="Wang L."/>
            <person name="Liao Z."/>
            <person name="Chang Y."/>
            <person name="Mo W."/>
            <person name="Hu G."/>
            <person name="Li W."/>
            <person name="Zhao G."/>
            <person name="Zhu H."/>
            <person name="Hu X."/>
            <person name="Ji K."/>
            <person name="Xiang X."/>
            <person name="Song Q."/>
            <person name="Yuan D."/>
            <person name="Jin S."/>
            <person name="Zhang L."/>
        </authorList>
    </citation>
    <scope>NUCLEOTIDE SEQUENCE [LARGE SCALE GENOMIC DNA]</scope>
    <source>
        <strain evidence="1">SQ_2022a</strain>
    </source>
</reference>